<dbReference type="Proteomes" id="UP000800038">
    <property type="component" value="Unassembled WGS sequence"/>
</dbReference>
<protein>
    <submittedName>
        <fullName evidence="2">Uncharacterized protein</fullName>
    </submittedName>
</protein>
<evidence type="ECO:0000313" key="3">
    <source>
        <dbReference type="Proteomes" id="UP000800038"/>
    </source>
</evidence>
<feature type="compositionally biased region" description="Polar residues" evidence="1">
    <location>
        <begin position="1"/>
        <end position="12"/>
    </location>
</feature>
<proteinExistence type="predicted"/>
<accession>A0A6A5S5A2</accession>
<dbReference type="AlphaFoldDB" id="A0A6A5S5A2"/>
<dbReference type="EMBL" id="ML976230">
    <property type="protein sequence ID" value="KAF1935841.1"/>
    <property type="molecule type" value="Genomic_DNA"/>
</dbReference>
<sequence length="217" mass="25666">MVICKSSSTMQHEPQRSRMSRNPAASLKELRKSRQRITKRDNTKQSYFLFFNLPPELRNMIYCICLSDERNAQYPDMYQRSWIGSRNRPAGTKDKLNACSRETFDGYRFGHDMYTSRSGSTTRSIFNQGNDQEKSSVAVIDPRGTLVDDLPMLSLVIRQLFQDTFYLFYSTSRDGMWIKWNIRHLDFFPFLRFYQMFNSPLYPVEISPSRLYTAFNQ</sequence>
<gene>
    <name evidence="2" type="ORF">EJ02DRAFT_483310</name>
</gene>
<feature type="compositionally biased region" description="Basic and acidic residues" evidence="1">
    <location>
        <begin position="28"/>
        <end position="38"/>
    </location>
</feature>
<reference evidence="2" key="1">
    <citation type="journal article" date="2020" name="Stud. Mycol.">
        <title>101 Dothideomycetes genomes: a test case for predicting lifestyles and emergence of pathogens.</title>
        <authorList>
            <person name="Haridas S."/>
            <person name="Albert R."/>
            <person name="Binder M."/>
            <person name="Bloem J."/>
            <person name="Labutti K."/>
            <person name="Salamov A."/>
            <person name="Andreopoulos B."/>
            <person name="Baker S."/>
            <person name="Barry K."/>
            <person name="Bills G."/>
            <person name="Bluhm B."/>
            <person name="Cannon C."/>
            <person name="Castanera R."/>
            <person name="Culley D."/>
            <person name="Daum C."/>
            <person name="Ezra D."/>
            <person name="Gonzalez J."/>
            <person name="Henrissat B."/>
            <person name="Kuo A."/>
            <person name="Liang C."/>
            <person name="Lipzen A."/>
            <person name="Lutzoni F."/>
            <person name="Magnuson J."/>
            <person name="Mondo S."/>
            <person name="Nolan M."/>
            <person name="Ohm R."/>
            <person name="Pangilinan J."/>
            <person name="Park H.-J."/>
            <person name="Ramirez L."/>
            <person name="Alfaro M."/>
            <person name="Sun H."/>
            <person name="Tritt A."/>
            <person name="Yoshinaga Y."/>
            <person name="Zwiers L.-H."/>
            <person name="Turgeon B."/>
            <person name="Goodwin S."/>
            <person name="Spatafora J."/>
            <person name="Crous P."/>
            <person name="Grigoriev I."/>
        </authorList>
    </citation>
    <scope>NUCLEOTIDE SEQUENCE</scope>
    <source>
        <strain evidence="2">CBS 161.51</strain>
    </source>
</reference>
<dbReference type="OrthoDB" id="3694226at2759"/>
<evidence type="ECO:0000256" key="1">
    <source>
        <dbReference type="SAM" id="MobiDB-lite"/>
    </source>
</evidence>
<feature type="region of interest" description="Disordered" evidence="1">
    <location>
        <begin position="1"/>
        <end position="38"/>
    </location>
</feature>
<name>A0A6A5S5A2_9PLEO</name>
<keyword evidence="3" id="KW-1185">Reference proteome</keyword>
<evidence type="ECO:0000313" key="2">
    <source>
        <dbReference type="EMBL" id="KAF1935841.1"/>
    </source>
</evidence>
<organism evidence="2 3">
    <name type="scientific">Clathrospora elynae</name>
    <dbReference type="NCBI Taxonomy" id="706981"/>
    <lineage>
        <taxon>Eukaryota</taxon>
        <taxon>Fungi</taxon>
        <taxon>Dikarya</taxon>
        <taxon>Ascomycota</taxon>
        <taxon>Pezizomycotina</taxon>
        <taxon>Dothideomycetes</taxon>
        <taxon>Pleosporomycetidae</taxon>
        <taxon>Pleosporales</taxon>
        <taxon>Diademaceae</taxon>
        <taxon>Clathrospora</taxon>
    </lineage>
</organism>